<feature type="domain" description="Glucose-methanol-choline oxidoreductase N-terminal" evidence="7">
    <location>
        <begin position="81"/>
        <end position="104"/>
    </location>
</feature>
<dbReference type="Pfam" id="PF05199">
    <property type="entry name" value="GMC_oxred_C"/>
    <property type="match status" value="1"/>
</dbReference>
<dbReference type="PROSITE" id="PS00623">
    <property type="entry name" value="GMC_OXRED_1"/>
    <property type="match status" value="1"/>
</dbReference>
<dbReference type="AlphaFoldDB" id="A0A251WVD1"/>
<evidence type="ECO:0000256" key="4">
    <source>
        <dbReference type="ARBA" id="ARBA00022827"/>
    </source>
</evidence>
<dbReference type="InterPro" id="IPR036188">
    <property type="entry name" value="FAD/NAD-bd_sf"/>
</dbReference>
<dbReference type="PANTHER" id="PTHR11552:SF147">
    <property type="entry name" value="CHOLINE DEHYDROGENASE, MITOCHONDRIAL"/>
    <property type="match status" value="1"/>
</dbReference>
<dbReference type="PANTHER" id="PTHR11552">
    <property type="entry name" value="GLUCOSE-METHANOL-CHOLINE GMC OXIDOREDUCTASE"/>
    <property type="match status" value="1"/>
</dbReference>
<evidence type="ECO:0000259" key="7">
    <source>
        <dbReference type="PROSITE" id="PS00623"/>
    </source>
</evidence>
<dbReference type="OrthoDB" id="9785276at2"/>
<dbReference type="RefSeq" id="WP_086452103.1">
    <property type="nucleotide sequence ID" value="NZ_MSPP01000005.1"/>
</dbReference>
<dbReference type="GO" id="GO:0050660">
    <property type="term" value="F:flavin adenine dinucleotide binding"/>
    <property type="evidence" value="ECO:0007669"/>
    <property type="project" value="InterPro"/>
</dbReference>
<dbReference type="Gene3D" id="3.30.560.10">
    <property type="entry name" value="Glucose Oxidase, domain 3"/>
    <property type="match status" value="1"/>
</dbReference>
<feature type="binding site" evidence="5">
    <location>
        <position position="83"/>
    </location>
    <ligand>
        <name>FAD</name>
        <dbReference type="ChEBI" id="CHEBI:57692"/>
    </ligand>
</feature>
<dbReference type="InterPro" id="IPR000172">
    <property type="entry name" value="GMC_OxRdtase_N"/>
</dbReference>
<keyword evidence="3 6" id="KW-0285">Flavoprotein</keyword>
<sequence length="528" mass="57434">MAQFDFIVVGAGSAGCAVAEGLSRSGKYSVLLVEAGKQDRNLWIKVPIGYAVNFQNKKLNWNYHTEPDDGLHGRSIYWPRGRVIGGSSSINAMAYMRGLPVDYDGWAQSGATGWAWSDVEPAFAKMEKRIAEHTDNPVCVSNLSDQMNPFSKTFLTAATHMGWPIVEDPSTLTSEGIGFYQSTVKNGFRFSAADAFLRPALKRPNITCVANAIVERIVISNGRAKGIEYRVGAQTFRARANSEIVLSAGAVNSPKLLMLSGVGPADQIKDKGIKLIHDQPNVGQNLQDHLAINYQFRAKSPTLNNILGQIAPRVFEAAKYVVRRNGALSVPVNQVGGYVKSDQSLDWPDMQIYCNPMSYSIGPNGKLKVDGKPGYLISAQQCRPQSRGQIRLVSSDPATAPKILPHSLSSDTDQTAAVKAVSIIRKIADVRPLLDVTTAPIDRLPETDAEALDDFRNRASTVFHPTSTCRMGTDPRTSVIDPRCRVHGVRGLRVIDASVFPSVTSGNTNGPTMMVAMRATEMMLADQI</sequence>
<gene>
    <name evidence="9" type="ORF">BVC71_12915</name>
</gene>
<dbReference type="InterPro" id="IPR007867">
    <property type="entry name" value="GMC_OxRtase_C"/>
</dbReference>
<comment type="similarity">
    <text evidence="2 6">Belongs to the GMC oxidoreductase family.</text>
</comment>
<dbReference type="Proteomes" id="UP000194664">
    <property type="component" value="Unassembled WGS sequence"/>
</dbReference>
<dbReference type="PROSITE" id="PS00624">
    <property type="entry name" value="GMC_OXRED_2"/>
    <property type="match status" value="1"/>
</dbReference>
<name>A0A251WVD1_9RHOB</name>
<dbReference type="Gene3D" id="3.50.50.60">
    <property type="entry name" value="FAD/NAD(P)-binding domain"/>
    <property type="match status" value="1"/>
</dbReference>
<evidence type="ECO:0000256" key="1">
    <source>
        <dbReference type="ARBA" id="ARBA00001974"/>
    </source>
</evidence>
<keyword evidence="10" id="KW-1185">Reference proteome</keyword>
<dbReference type="PIRSF" id="PIRSF000137">
    <property type="entry name" value="Alcohol_oxidase"/>
    <property type="match status" value="1"/>
</dbReference>
<dbReference type="SUPFAM" id="SSF54373">
    <property type="entry name" value="FAD-linked reductases, C-terminal domain"/>
    <property type="match status" value="1"/>
</dbReference>
<keyword evidence="4 5" id="KW-0274">FAD</keyword>
<organism evidence="9 10">
    <name type="scientific">Marivivens niveibacter</name>
    <dbReference type="NCBI Taxonomy" id="1930667"/>
    <lineage>
        <taxon>Bacteria</taxon>
        <taxon>Pseudomonadati</taxon>
        <taxon>Pseudomonadota</taxon>
        <taxon>Alphaproteobacteria</taxon>
        <taxon>Rhodobacterales</taxon>
        <taxon>Paracoccaceae</taxon>
        <taxon>Marivivens group</taxon>
        <taxon>Marivivens</taxon>
    </lineage>
</organism>
<evidence type="ECO:0000313" key="9">
    <source>
        <dbReference type="EMBL" id="OUD08407.1"/>
    </source>
</evidence>
<evidence type="ECO:0000256" key="5">
    <source>
        <dbReference type="PIRSR" id="PIRSR000137-2"/>
    </source>
</evidence>
<evidence type="ECO:0000256" key="6">
    <source>
        <dbReference type="RuleBase" id="RU003968"/>
    </source>
</evidence>
<proteinExistence type="inferred from homology"/>
<protein>
    <submittedName>
        <fullName evidence="9">Choline dehydrogenase</fullName>
    </submittedName>
</protein>
<feature type="domain" description="Glucose-methanol-choline oxidoreductase N-terminal" evidence="8">
    <location>
        <begin position="249"/>
        <end position="263"/>
    </location>
</feature>
<accession>A0A251WVD1</accession>
<feature type="binding site" evidence="5">
    <location>
        <position position="214"/>
    </location>
    <ligand>
        <name>FAD</name>
        <dbReference type="ChEBI" id="CHEBI:57692"/>
    </ligand>
</feature>
<evidence type="ECO:0000256" key="2">
    <source>
        <dbReference type="ARBA" id="ARBA00010790"/>
    </source>
</evidence>
<evidence type="ECO:0000259" key="8">
    <source>
        <dbReference type="PROSITE" id="PS00624"/>
    </source>
</evidence>
<evidence type="ECO:0000313" key="10">
    <source>
        <dbReference type="Proteomes" id="UP000194664"/>
    </source>
</evidence>
<evidence type="ECO:0000256" key="3">
    <source>
        <dbReference type="ARBA" id="ARBA00022630"/>
    </source>
</evidence>
<comment type="caution">
    <text evidence="9">The sequence shown here is derived from an EMBL/GenBank/DDBJ whole genome shotgun (WGS) entry which is preliminary data.</text>
</comment>
<dbReference type="InterPro" id="IPR012132">
    <property type="entry name" value="GMC_OxRdtase"/>
</dbReference>
<reference evidence="9 10" key="1">
    <citation type="submission" date="2016-12" db="EMBL/GenBank/DDBJ databases">
        <title>The draft genome sequence of HSLHS2.</title>
        <authorList>
            <person name="Hu D."/>
            <person name="Wang L."/>
            <person name="Shao Z."/>
        </authorList>
    </citation>
    <scope>NUCLEOTIDE SEQUENCE [LARGE SCALE GENOMIC DNA]</scope>
    <source>
        <strain evidence="9">MCCC 1A06712</strain>
    </source>
</reference>
<dbReference type="GO" id="GO:0016614">
    <property type="term" value="F:oxidoreductase activity, acting on CH-OH group of donors"/>
    <property type="evidence" value="ECO:0007669"/>
    <property type="project" value="InterPro"/>
</dbReference>
<dbReference type="SUPFAM" id="SSF51905">
    <property type="entry name" value="FAD/NAD(P)-binding domain"/>
    <property type="match status" value="1"/>
</dbReference>
<comment type="cofactor">
    <cofactor evidence="1 5">
        <name>FAD</name>
        <dbReference type="ChEBI" id="CHEBI:57692"/>
    </cofactor>
</comment>
<dbReference type="Pfam" id="PF00732">
    <property type="entry name" value="GMC_oxred_N"/>
    <property type="match status" value="1"/>
</dbReference>
<dbReference type="EMBL" id="MSPP01000005">
    <property type="protein sequence ID" value="OUD08407.1"/>
    <property type="molecule type" value="Genomic_DNA"/>
</dbReference>